<reference evidence="1" key="2">
    <citation type="submission" date="2020-09" db="EMBL/GenBank/DDBJ databases">
        <title>Reference genome assembly for Australian Ascochyta lentis isolate Al4.</title>
        <authorList>
            <person name="Lee R.C."/>
            <person name="Farfan-Caceres L.M."/>
            <person name="Debler J.W."/>
            <person name="Williams A.H."/>
            <person name="Henares B.M."/>
        </authorList>
    </citation>
    <scope>NUCLEOTIDE SEQUENCE</scope>
    <source>
        <strain evidence="1">Al4</strain>
    </source>
</reference>
<dbReference type="AlphaFoldDB" id="A0A8H7MCR6"/>
<evidence type="ECO:0000313" key="1">
    <source>
        <dbReference type="EMBL" id="KAF9694956.1"/>
    </source>
</evidence>
<evidence type="ECO:0000313" key="2">
    <source>
        <dbReference type="Proteomes" id="UP000651452"/>
    </source>
</evidence>
<name>A0A8H7MCR6_9PLEO</name>
<dbReference type="EMBL" id="RZGK01000012">
    <property type="protein sequence ID" value="KAF9694956.1"/>
    <property type="molecule type" value="Genomic_DNA"/>
</dbReference>
<dbReference type="OrthoDB" id="3688094at2759"/>
<accession>A0A8H7MCR6</accession>
<protein>
    <submittedName>
        <fullName evidence="1">Uncharacterized protein</fullName>
    </submittedName>
</protein>
<organism evidence="1 2">
    <name type="scientific">Ascochyta lentis</name>
    <dbReference type="NCBI Taxonomy" id="205686"/>
    <lineage>
        <taxon>Eukaryota</taxon>
        <taxon>Fungi</taxon>
        <taxon>Dikarya</taxon>
        <taxon>Ascomycota</taxon>
        <taxon>Pezizomycotina</taxon>
        <taxon>Dothideomycetes</taxon>
        <taxon>Pleosporomycetidae</taxon>
        <taxon>Pleosporales</taxon>
        <taxon>Pleosporineae</taxon>
        <taxon>Didymellaceae</taxon>
        <taxon>Ascochyta</taxon>
    </lineage>
</organism>
<keyword evidence="2" id="KW-1185">Reference proteome</keyword>
<comment type="caution">
    <text evidence="1">The sequence shown here is derived from an EMBL/GenBank/DDBJ whole genome shotgun (WGS) entry which is preliminary data.</text>
</comment>
<proteinExistence type="predicted"/>
<sequence>MLMVGPSNIARLLVILGQTSRLYQALQKRQPHQASLLCKGNIFQSSLEYGGRSYVTGLYSQEIPFSARIKSDAILRDLLVVWSDRIGVTKVEFLSSKVFASGQEPGSTKATDDQPSADNTLIKCRNCARLGKKHSQDMLSKREWVFSIPITEAPVYLRYTGIFLQRISLSPSDQRQTFWDCSKSSMILPQDGEPFLATPSQDRLFRYVPLQKASAISFAFDSGRLVAIASHGRSSQHIDFYNEADSDTLCLHYPLSETERIKAIWVVRPKNKVLNLGTCSVIVKTQMKTIWLGSYLSTEAQLDFQIELCADEYVNALCYSDPRLSHCIVAAQPHRREASLDCLVVPHFPTYQTPAPYPRLATYHYNMYYSDAPLEGLHKIQACMDEGYCLGLLLDYGTHSRTVGQFRFDKEISVPHAPLNISLLQEEHEAIPRTRIQILDERPAQPISNGTSMQLTEGIVVWWHSRDSSVVSILPFT</sequence>
<dbReference type="Proteomes" id="UP000651452">
    <property type="component" value="Unassembled WGS sequence"/>
</dbReference>
<reference evidence="1" key="1">
    <citation type="submission" date="2018-12" db="EMBL/GenBank/DDBJ databases">
        <authorList>
            <person name="Syme R.A."/>
            <person name="Farfan-Caceres L."/>
            <person name="Lichtenzveig J."/>
        </authorList>
    </citation>
    <scope>NUCLEOTIDE SEQUENCE</scope>
    <source>
        <strain evidence="1">Al4</strain>
    </source>
</reference>
<gene>
    <name evidence="1" type="ORF">EKO04_006699</name>
</gene>